<dbReference type="SUPFAM" id="SSF140490">
    <property type="entry name" value="Nqo1C-terminal domain-like"/>
    <property type="match status" value="1"/>
</dbReference>
<name>D9PLN3_9ZZZZ</name>
<proteinExistence type="predicted"/>
<dbReference type="PROSITE" id="PS00645">
    <property type="entry name" value="COMPLEX1_51K_2"/>
    <property type="match status" value="1"/>
</dbReference>
<dbReference type="GO" id="GO:0010181">
    <property type="term" value="F:FMN binding"/>
    <property type="evidence" value="ECO:0007669"/>
    <property type="project" value="InterPro"/>
</dbReference>
<dbReference type="GO" id="GO:0051539">
    <property type="term" value="F:4 iron, 4 sulfur cluster binding"/>
    <property type="evidence" value="ECO:0007669"/>
    <property type="project" value="InterPro"/>
</dbReference>
<dbReference type="SMART" id="SM00928">
    <property type="entry name" value="NADH_4Fe-4S"/>
    <property type="match status" value="1"/>
</dbReference>
<dbReference type="PANTHER" id="PTHR43578">
    <property type="entry name" value="NADH-QUINONE OXIDOREDUCTASE SUBUNIT F"/>
    <property type="match status" value="1"/>
</dbReference>
<dbReference type="Gene3D" id="3.10.20.600">
    <property type="match status" value="1"/>
</dbReference>
<evidence type="ECO:0000313" key="5">
    <source>
        <dbReference type="EMBL" id="EFK95534.1"/>
    </source>
</evidence>
<dbReference type="AlphaFoldDB" id="D9PLN3"/>
<organism evidence="5">
    <name type="scientific">sediment metagenome</name>
    <dbReference type="NCBI Taxonomy" id="749907"/>
    <lineage>
        <taxon>unclassified sequences</taxon>
        <taxon>metagenomes</taxon>
        <taxon>ecological metagenomes</taxon>
    </lineage>
</organism>
<protein>
    <submittedName>
        <fullName evidence="5">NADH-quinone oxidoreductase subunit F</fullName>
        <ecNumber evidence="5">1.6.99.5</ecNumber>
    </submittedName>
</protein>
<accession>D9PLN3</accession>
<dbReference type="EC" id="1.6.99.5" evidence="5"/>
<sequence>FGAAMGGTIPAELIDTPLDFDVLSKLGAPIGAGGLFVMDEDTSIVAMNKFFLDFLAKESCGKCVPCREGIRQMLRIFTRMSEGKGKEGDIETLEELCEVGSLASLCALGKTASSPIKSALRFFRNEYQACIKSTERTA</sequence>
<dbReference type="GO" id="GO:0016491">
    <property type="term" value="F:oxidoreductase activity"/>
    <property type="evidence" value="ECO:0007669"/>
    <property type="project" value="UniProtKB-KW"/>
</dbReference>
<reference evidence="5" key="1">
    <citation type="submission" date="2010-07" db="EMBL/GenBank/DDBJ databases">
        <authorList>
            <consortium name="CONSOLIDER consortium CSD2007-00005"/>
            <person name="Guazzaroni M.-E."/>
            <person name="Richter M."/>
            <person name="Garcia-Salamanca A."/>
            <person name="Yarza P."/>
            <person name="Ferrer M."/>
        </authorList>
    </citation>
    <scope>NUCLEOTIDE SEQUENCE</scope>
</reference>
<dbReference type="Gene3D" id="1.20.1440.230">
    <property type="entry name" value="NADH-ubiquinone oxidoreductase 51kDa subunit, iron-sulphur binding domain"/>
    <property type="match status" value="1"/>
</dbReference>
<keyword evidence="2" id="KW-0408">Iron</keyword>
<dbReference type="Pfam" id="PF10589">
    <property type="entry name" value="NADH_4Fe-4S"/>
    <property type="match status" value="1"/>
</dbReference>
<evidence type="ECO:0000259" key="4">
    <source>
        <dbReference type="SMART" id="SM00928"/>
    </source>
</evidence>
<dbReference type="EMBL" id="ADZX01000746">
    <property type="protein sequence ID" value="EFK95534.1"/>
    <property type="molecule type" value="Genomic_DNA"/>
</dbReference>
<dbReference type="PANTHER" id="PTHR43578:SF3">
    <property type="entry name" value="NADH-QUINONE OXIDOREDUCTASE SUBUNIT F"/>
    <property type="match status" value="1"/>
</dbReference>
<dbReference type="GO" id="GO:0046872">
    <property type="term" value="F:metal ion binding"/>
    <property type="evidence" value="ECO:0007669"/>
    <property type="project" value="UniProtKB-KW"/>
</dbReference>
<keyword evidence="1" id="KW-0479">Metal-binding</keyword>
<dbReference type="InterPro" id="IPR037207">
    <property type="entry name" value="Nuop51_4Fe4S-bd_sf"/>
</dbReference>
<feature type="domain" description="NADH-ubiquinone oxidoreductase 51kDa subunit iron-sulphur binding" evidence="4">
    <location>
        <begin position="45"/>
        <end position="90"/>
    </location>
</feature>
<evidence type="ECO:0000256" key="3">
    <source>
        <dbReference type="ARBA" id="ARBA00023014"/>
    </source>
</evidence>
<keyword evidence="5" id="KW-0560">Oxidoreductase</keyword>
<dbReference type="FunFam" id="1.20.1440.230:FF:000001">
    <property type="entry name" value="Mitochondrial NADH dehydrogenase flavoprotein 1"/>
    <property type="match status" value="1"/>
</dbReference>
<dbReference type="GO" id="GO:0008137">
    <property type="term" value="F:NADH dehydrogenase (ubiquinone) activity"/>
    <property type="evidence" value="ECO:0007669"/>
    <property type="project" value="InterPro"/>
</dbReference>
<dbReference type="SUPFAM" id="SSF142984">
    <property type="entry name" value="Nqo1 middle domain-like"/>
    <property type="match status" value="1"/>
</dbReference>
<dbReference type="InterPro" id="IPR019575">
    <property type="entry name" value="Nuop51_4Fe4S-bd"/>
</dbReference>
<reference evidence="5" key="2">
    <citation type="journal article" date="2011" name="Microb. Ecol.">
        <title>Taxonomic and Functional Metagenomic Profiling of the Microbial Community in the Anoxic Sediment of a Sub-saline Shallow Lake (Laguna de Carrizo, Central Spain).</title>
        <authorList>
            <person name="Ferrer M."/>
            <person name="Guazzaroni M.E."/>
            <person name="Richter M."/>
            <person name="Garcia-Salamanca A."/>
            <person name="Yarza P."/>
            <person name="Suarez-Suarez A."/>
            <person name="Solano J."/>
            <person name="Alcaide M."/>
            <person name="van Dillewijn P."/>
            <person name="Molina-Henares M.A."/>
            <person name="Lopez-Cortes N."/>
            <person name="Al-Ramahi Y."/>
            <person name="Guerrero C."/>
            <person name="Acosta A."/>
            <person name="de Eugenio L.I."/>
            <person name="Martinez V."/>
            <person name="Marques S."/>
            <person name="Rojo F."/>
            <person name="Santero E."/>
            <person name="Genilloud O."/>
            <person name="Perez-Perez J."/>
            <person name="Rossello-Mora R."/>
            <person name="Ramos J.L."/>
        </authorList>
    </citation>
    <scope>NUCLEOTIDE SEQUENCE</scope>
</reference>
<feature type="non-terminal residue" evidence="5">
    <location>
        <position position="1"/>
    </location>
</feature>
<evidence type="ECO:0000256" key="1">
    <source>
        <dbReference type="ARBA" id="ARBA00022723"/>
    </source>
</evidence>
<dbReference type="InterPro" id="IPR001949">
    <property type="entry name" value="NADH-UbQ_OxRdtase_51kDa_CS"/>
</dbReference>
<gene>
    <name evidence="5" type="primary">nuoF2</name>
    <name evidence="5" type="ORF">LDC_2456</name>
</gene>
<evidence type="ECO:0000256" key="2">
    <source>
        <dbReference type="ARBA" id="ARBA00023004"/>
    </source>
</evidence>
<keyword evidence="3" id="KW-0411">Iron-sulfur</keyword>
<comment type="caution">
    <text evidence="5">The sequence shown here is derived from an EMBL/GenBank/DDBJ whole genome shotgun (WGS) entry which is preliminary data.</text>
</comment>